<evidence type="ECO:0000313" key="5">
    <source>
        <dbReference type="Proteomes" id="UP001198182"/>
    </source>
</evidence>
<dbReference type="InterPro" id="IPR011344">
    <property type="entry name" value="ssDNA-bd"/>
</dbReference>
<evidence type="ECO:0000256" key="2">
    <source>
        <dbReference type="PROSITE-ProRule" id="PRU00252"/>
    </source>
</evidence>
<dbReference type="PANTHER" id="PTHR10302">
    <property type="entry name" value="SINGLE-STRANDED DNA-BINDING PROTEIN"/>
    <property type="match status" value="1"/>
</dbReference>
<dbReference type="EMBL" id="JAJEQR010000090">
    <property type="protein sequence ID" value="MCC2232715.1"/>
    <property type="molecule type" value="Genomic_DNA"/>
</dbReference>
<dbReference type="PROSITE" id="PS50935">
    <property type="entry name" value="SSB"/>
    <property type="match status" value="1"/>
</dbReference>
<accession>A0AAE3EEF1</accession>
<proteinExistence type="predicted"/>
<evidence type="ECO:0000313" key="4">
    <source>
        <dbReference type="EMBL" id="MCC2232715.1"/>
    </source>
</evidence>
<dbReference type="SUPFAM" id="SSF50249">
    <property type="entry name" value="Nucleic acid-binding proteins"/>
    <property type="match status" value="1"/>
</dbReference>
<evidence type="ECO:0000256" key="3">
    <source>
        <dbReference type="RuleBase" id="RU000524"/>
    </source>
</evidence>
<protein>
    <recommendedName>
        <fullName evidence="3">Single-stranded DNA-binding protein</fullName>
    </recommendedName>
</protein>
<dbReference type="Pfam" id="PF00436">
    <property type="entry name" value="SSB"/>
    <property type="match status" value="1"/>
</dbReference>
<dbReference type="CDD" id="cd04496">
    <property type="entry name" value="SSB_OBF"/>
    <property type="match status" value="1"/>
</dbReference>
<dbReference type="GO" id="GO:0003697">
    <property type="term" value="F:single-stranded DNA binding"/>
    <property type="evidence" value="ECO:0007669"/>
    <property type="project" value="InterPro"/>
</dbReference>
<comment type="caution">
    <text evidence="4">The sequence shown here is derived from an EMBL/GenBank/DDBJ whole genome shotgun (WGS) entry which is preliminary data.</text>
</comment>
<dbReference type="RefSeq" id="WP_308455102.1">
    <property type="nucleotide sequence ID" value="NZ_JAJEQR010000090.1"/>
</dbReference>
<dbReference type="Gene3D" id="2.40.50.140">
    <property type="entry name" value="Nucleic acid-binding proteins"/>
    <property type="match status" value="1"/>
</dbReference>
<gene>
    <name evidence="4" type="ORF">LKD81_17260</name>
</gene>
<reference evidence="4" key="1">
    <citation type="submission" date="2021-10" db="EMBL/GenBank/DDBJ databases">
        <title>Anaerobic single-cell dispensing facilitates the cultivation of human gut bacteria.</title>
        <authorList>
            <person name="Afrizal A."/>
        </authorList>
    </citation>
    <scope>NUCLEOTIDE SEQUENCE</scope>
    <source>
        <strain evidence="4">CLA-AA-H215</strain>
    </source>
</reference>
<dbReference type="PANTHER" id="PTHR10302:SF27">
    <property type="entry name" value="SINGLE-STRANDED DNA-BINDING PROTEIN"/>
    <property type="match status" value="1"/>
</dbReference>
<dbReference type="InterPro" id="IPR000424">
    <property type="entry name" value="Primosome_PriB/ssb"/>
</dbReference>
<evidence type="ECO:0000256" key="1">
    <source>
        <dbReference type="ARBA" id="ARBA00023125"/>
    </source>
</evidence>
<sequence length="136" mass="15268">MNMVVLIGRLVRDLSYSEVETEKGKYHIASFYLAVPRNFNKGVNYIKITTFGKQADFARDYLTKGKRVAILGELMIGSYKDKETDKTVYTTEVTASRLEFADGKDASGNTPIPFPEADADGFQHIPDGYGEELPFR</sequence>
<dbReference type="GO" id="GO:0009295">
    <property type="term" value="C:nucleoid"/>
    <property type="evidence" value="ECO:0007669"/>
    <property type="project" value="TreeGrafter"/>
</dbReference>
<keyword evidence="1 2" id="KW-0238">DNA-binding</keyword>
<dbReference type="NCBIfam" id="TIGR00621">
    <property type="entry name" value="ssb"/>
    <property type="match status" value="1"/>
</dbReference>
<keyword evidence="5" id="KW-1185">Reference proteome</keyword>
<name>A0AAE3EEF1_9FIRM</name>
<dbReference type="InterPro" id="IPR012340">
    <property type="entry name" value="NA-bd_OB-fold"/>
</dbReference>
<dbReference type="GO" id="GO:0006260">
    <property type="term" value="P:DNA replication"/>
    <property type="evidence" value="ECO:0007669"/>
    <property type="project" value="InterPro"/>
</dbReference>
<dbReference type="AlphaFoldDB" id="A0AAE3EEF1"/>
<dbReference type="Proteomes" id="UP001198182">
    <property type="component" value="Unassembled WGS sequence"/>
</dbReference>
<organism evidence="4 5">
    <name type="scientific">Hominifimenecus microfluidus</name>
    <dbReference type="NCBI Taxonomy" id="2885348"/>
    <lineage>
        <taxon>Bacteria</taxon>
        <taxon>Bacillati</taxon>
        <taxon>Bacillota</taxon>
        <taxon>Clostridia</taxon>
        <taxon>Lachnospirales</taxon>
        <taxon>Lachnospiraceae</taxon>
        <taxon>Hominifimenecus</taxon>
    </lineage>
</organism>